<feature type="region of interest" description="Disordered" evidence="3">
    <location>
        <begin position="414"/>
        <end position="455"/>
    </location>
</feature>
<feature type="compositionally biased region" description="Polar residues" evidence="3">
    <location>
        <begin position="652"/>
        <end position="662"/>
    </location>
</feature>
<feature type="compositionally biased region" description="Low complexity" evidence="3">
    <location>
        <begin position="518"/>
        <end position="541"/>
    </location>
</feature>
<feature type="compositionally biased region" description="Low complexity" evidence="3">
    <location>
        <begin position="86"/>
        <end position="106"/>
    </location>
</feature>
<gene>
    <name evidence="5" type="ORF">A4X09_0g2796</name>
</gene>
<feature type="compositionally biased region" description="Low complexity" evidence="3">
    <location>
        <begin position="552"/>
        <end position="562"/>
    </location>
</feature>
<evidence type="ECO:0000259" key="4">
    <source>
        <dbReference type="PROSITE" id="PS50002"/>
    </source>
</evidence>
<evidence type="ECO:0000256" key="1">
    <source>
        <dbReference type="ARBA" id="ARBA00022443"/>
    </source>
</evidence>
<protein>
    <recommendedName>
        <fullName evidence="4">SH3 domain-containing protein</fullName>
    </recommendedName>
</protein>
<keyword evidence="1 2" id="KW-0728">SH3 domain</keyword>
<feature type="compositionally biased region" description="Basic and acidic residues" evidence="3">
    <location>
        <begin position="240"/>
        <end position="255"/>
    </location>
</feature>
<dbReference type="SMART" id="SM00326">
    <property type="entry name" value="SH3"/>
    <property type="match status" value="1"/>
</dbReference>
<proteinExistence type="predicted"/>
<feature type="compositionally biased region" description="Basic and acidic residues" evidence="3">
    <location>
        <begin position="146"/>
        <end position="157"/>
    </location>
</feature>
<feature type="compositionally biased region" description="Low complexity" evidence="3">
    <location>
        <begin position="264"/>
        <end position="292"/>
    </location>
</feature>
<dbReference type="SUPFAM" id="SSF50044">
    <property type="entry name" value="SH3-domain"/>
    <property type="match status" value="1"/>
</dbReference>
<feature type="domain" description="SH3" evidence="4">
    <location>
        <begin position="6"/>
        <end position="80"/>
    </location>
</feature>
<keyword evidence="6" id="KW-1185">Reference proteome</keyword>
<comment type="caution">
    <text evidence="5">The sequence shown here is derived from an EMBL/GenBank/DDBJ whole genome shotgun (WGS) entry which is preliminary data.</text>
</comment>
<feature type="compositionally biased region" description="Acidic residues" evidence="3">
    <location>
        <begin position="727"/>
        <end position="745"/>
    </location>
</feature>
<evidence type="ECO:0000256" key="2">
    <source>
        <dbReference type="PROSITE-ProRule" id="PRU00192"/>
    </source>
</evidence>
<feature type="compositionally biased region" description="Low complexity" evidence="3">
    <location>
        <begin position="638"/>
        <end position="648"/>
    </location>
</feature>
<feature type="compositionally biased region" description="Pro residues" evidence="3">
    <location>
        <begin position="764"/>
        <end position="817"/>
    </location>
</feature>
<dbReference type="Pfam" id="PF07653">
    <property type="entry name" value="SH3_2"/>
    <property type="match status" value="1"/>
</dbReference>
<reference evidence="5" key="2">
    <citation type="journal article" date="2019" name="IMA Fungus">
        <title>Genome sequencing and comparison of five Tilletia species to identify candidate genes for the detection of regulated species infecting wheat.</title>
        <authorList>
            <person name="Nguyen H.D.T."/>
            <person name="Sultana T."/>
            <person name="Kesanakurti P."/>
            <person name="Hambleton S."/>
        </authorList>
    </citation>
    <scope>NUCLEOTIDE SEQUENCE</scope>
    <source>
        <strain evidence="5">DAOMC 236422</strain>
    </source>
</reference>
<sequence length="826" mass="83654">MPTTHAFPYLAKATLKYRSPHEQDLTFAKGETIRVLAAAPKRDDEEDDDDDDDDDWLVGESLDGSRKGTFPAGFVAYEGPDEKNDVTTVDSTPTTATSEQVQQQQQPHESVRSGSEETAVESANVPQASVAAESDAGVDAATTVGEDTKDLAVDHDPAPLPEPATANEADDGAGATSTVGEIDEESIIDDDLPVHVHATEPVDAPDAVPTSIPSTDFPPPPPLPEGLRETIGQLSLPSTDKVEAAKKEEIHDDKAASSPIKIESTPVAATTPVPTASASLTTSPKPSSASSSFRDRIAAFNKPVEAGGAAPPPVPRGKPGGWKRPTPTEGSAPAPLLPGKPPALANRPFVKTPPPPPQNIVKSSDPVVEQTQGGGLAAEASVGSNDEKKGLSAADAKSSITMSLKERMAALQRGAVAPEGASDAAPAGAAAAAAGDSIGSSGGAPSTRPPIPGKLSMEMRNIVLVDPGLAASPAAAPARSPTAEPTSAGPKVESSAADTAERSDGAEQATEDEQAGSAEHAGAPETTAGEADAEGAAEGVASTPEEEEAQRRAAIAQRLARLGGRRVGAPGIGLFGQPMPVGGLPPVSPSKPSASKAQETGNEVGELSRDVGAESSEGATQDKTELPGTTPADEGSVAEAETATPAETETARSPTSAQSDEAQNLLAVPRRAGPPRRKKGPAPTPPTTIVPTAVASDEGDSEPAAPALTEDAEEPEEVPEVTAVASSEEEEENEEDEEEEGENEVDSPIVGSPSRPDMPAAPARMPPPPPAVAAPPPPPAAAAPPPPPAAAAPPPPPPANAAPPPPPGFAPPRPPRGGSPWQDNEE</sequence>
<feature type="region of interest" description="Disordered" evidence="3">
    <location>
        <begin position="202"/>
        <end position="397"/>
    </location>
</feature>
<feature type="region of interest" description="Disordered" evidence="3">
    <location>
        <begin position="38"/>
        <end position="180"/>
    </location>
</feature>
<feature type="compositionally biased region" description="Low complexity" evidence="3">
    <location>
        <begin position="472"/>
        <end position="488"/>
    </location>
</feature>
<dbReference type="InterPro" id="IPR001452">
    <property type="entry name" value="SH3_domain"/>
</dbReference>
<accession>A0A8X7NCL2</accession>
<feature type="compositionally biased region" description="Low complexity" evidence="3">
    <location>
        <begin position="322"/>
        <end position="334"/>
    </location>
</feature>
<evidence type="ECO:0000313" key="5">
    <source>
        <dbReference type="EMBL" id="KAE8269541.1"/>
    </source>
</evidence>
<feature type="compositionally biased region" description="Acidic residues" evidence="3">
    <location>
        <begin position="710"/>
        <end position="719"/>
    </location>
</feature>
<evidence type="ECO:0000313" key="6">
    <source>
        <dbReference type="Proteomes" id="UP000078113"/>
    </source>
</evidence>
<name>A0A8X7NCL2_9BASI</name>
<feature type="compositionally biased region" description="Low complexity" evidence="3">
    <location>
        <begin position="414"/>
        <end position="446"/>
    </location>
</feature>
<feature type="region of interest" description="Disordered" evidence="3">
    <location>
        <begin position="472"/>
        <end position="826"/>
    </location>
</feature>
<dbReference type="InterPro" id="IPR036028">
    <property type="entry name" value="SH3-like_dom_sf"/>
</dbReference>
<dbReference type="AlphaFoldDB" id="A0A8X7NCL2"/>
<organism evidence="5 6">
    <name type="scientific">Tilletia walkeri</name>
    <dbReference type="NCBI Taxonomy" id="117179"/>
    <lineage>
        <taxon>Eukaryota</taxon>
        <taxon>Fungi</taxon>
        <taxon>Dikarya</taxon>
        <taxon>Basidiomycota</taxon>
        <taxon>Ustilaginomycotina</taxon>
        <taxon>Exobasidiomycetes</taxon>
        <taxon>Tilletiales</taxon>
        <taxon>Tilletiaceae</taxon>
        <taxon>Tilletia</taxon>
    </lineage>
</organism>
<dbReference type="PROSITE" id="PS50002">
    <property type="entry name" value="SH3"/>
    <property type="match status" value="1"/>
</dbReference>
<reference evidence="5" key="1">
    <citation type="submission" date="2016-04" db="EMBL/GenBank/DDBJ databases">
        <authorList>
            <person name="Nguyen H.D."/>
            <person name="Samba Siva P."/>
            <person name="Cullis J."/>
            <person name="Levesque C.A."/>
            <person name="Hambleton S."/>
        </authorList>
    </citation>
    <scope>NUCLEOTIDE SEQUENCE</scope>
    <source>
        <strain evidence="5">DAOMC 236422</strain>
    </source>
</reference>
<dbReference type="Gene3D" id="2.30.30.40">
    <property type="entry name" value="SH3 Domains"/>
    <property type="match status" value="1"/>
</dbReference>
<dbReference type="EMBL" id="LWDG02000089">
    <property type="protein sequence ID" value="KAE8269541.1"/>
    <property type="molecule type" value="Genomic_DNA"/>
</dbReference>
<dbReference type="Proteomes" id="UP000078113">
    <property type="component" value="Unassembled WGS sequence"/>
</dbReference>
<feature type="compositionally biased region" description="Acidic residues" evidence="3">
    <location>
        <begin position="44"/>
        <end position="57"/>
    </location>
</feature>
<evidence type="ECO:0000256" key="3">
    <source>
        <dbReference type="SAM" id="MobiDB-lite"/>
    </source>
</evidence>